<evidence type="ECO:0000313" key="5">
    <source>
        <dbReference type="Proteomes" id="UP000663865"/>
    </source>
</evidence>
<gene>
    <name evidence="3" type="ORF">KIK155_LOCUS6851</name>
    <name evidence="4" type="ORF">TOA249_LOCUS25876</name>
</gene>
<dbReference type="AlphaFoldDB" id="A0A817Z3M3"/>
<keyword evidence="2" id="KW-0472">Membrane</keyword>
<dbReference type="EMBL" id="CAJNYV010000843">
    <property type="protein sequence ID" value="CAF3387163.1"/>
    <property type="molecule type" value="Genomic_DNA"/>
</dbReference>
<evidence type="ECO:0000313" key="4">
    <source>
        <dbReference type="EMBL" id="CAF4838718.1"/>
    </source>
</evidence>
<sequence length="163" mass="17530">MSMFPTGSNNNDAASQLAQPSIFNVKLCPSPQSIGWNAVLVVLLSSIVIIVFLLTVLYYFISRRRYFDENSDNPTSIPLAETNGVTSVPITCTSQTATATLITESDKEVTITTYTEKTTTVNGNLGGVAAIGNGHTRSPTKNGHVSNGSAHPSEHRLLQHEHN</sequence>
<dbReference type="EMBL" id="CAJOBS010002895">
    <property type="protein sequence ID" value="CAF4838718.1"/>
    <property type="molecule type" value="Genomic_DNA"/>
</dbReference>
<feature type="compositionally biased region" description="Basic and acidic residues" evidence="1">
    <location>
        <begin position="152"/>
        <end position="163"/>
    </location>
</feature>
<name>A0A817Z3M3_9BILA</name>
<evidence type="ECO:0000313" key="3">
    <source>
        <dbReference type="EMBL" id="CAF3387163.1"/>
    </source>
</evidence>
<evidence type="ECO:0000256" key="1">
    <source>
        <dbReference type="SAM" id="MobiDB-lite"/>
    </source>
</evidence>
<feature type="region of interest" description="Disordered" evidence="1">
    <location>
        <begin position="132"/>
        <end position="163"/>
    </location>
</feature>
<feature type="compositionally biased region" description="Polar residues" evidence="1">
    <location>
        <begin position="135"/>
        <end position="150"/>
    </location>
</feature>
<organism evidence="3 5">
    <name type="scientific">Rotaria socialis</name>
    <dbReference type="NCBI Taxonomy" id="392032"/>
    <lineage>
        <taxon>Eukaryota</taxon>
        <taxon>Metazoa</taxon>
        <taxon>Spiralia</taxon>
        <taxon>Gnathifera</taxon>
        <taxon>Rotifera</taxon>
        <taxon>Eurotatoria</taxon>
        <taxon>Bdelloidea</taxon>
        <taxon>Philodinida</taxon>
        <taxon>Philodinidae</taxon>
        <taxon>Rotaria</taxon>
    </lineage>
</organism>
<reference evidence="3" key="1">
    <citation type="submission" date="2021-02" db="EMBL/GenBank/DDBJ databases">
        <authorList>
            <person name="Nowell W R."/>
        </authorList>
    </citation>
    <scope>NUCLEOTIDE SEQUENCE</scope>
</reference>
<protein>
    <submittedName>
        <fullName evidence="3">Uncharacterized protein</fullName>
    </submittedName>
</protein>
<evidence type="ECO:0000256" key="2">
    <source>
        <dbReference type="SAM" id="Phobius"/>
    </source>
</evidence>
<proteinExistence type="predicted"/>
<accession>A0A817Z3M3</accession>
<dbReference type="Proteomes" id="UP000663865">
    <property type="component" value="Unassembled WGS sequence"/>
</dbReference>
<comment type="caution">
    <text evidence="3">The sequence shown here is derived from an EMBL/GenBank/DDBJ whole genome shotgun (WGS) entry which is preliminary data.</text>
</comment>
<keyword evidence="2" id="KW-1133">Transmembrane helix</keyword>
<dbReference type="Proteomes" id="UP000663838">
    <property type="component" value="Unassembled WGS sequence"/>
</dbReference>
<keyword evidence="2" id="KW-0812">Transmembrane</keyword>
<feature type="transmembrane region" description="Helical" evidence="2">
    <location>
        <begin position="34"/>
        <end position="61"/>
    </location>
</feature>